<feature type="region of interest" description="Disordered" evidence="1">
    <location>
        <begin position="802"/>
        <end position="825"/>
    </location>
</feature>
<name>A0A517SK53_9PLAN</name>
<evidence type="ECO:0000256" key="1">
    <source>
        <dbReference type="SAM" id="MobiDB-lite"/>
    </source>
</evidence>
<dbReference type="EC" id="1.11.1.15" evidence="4"/>
<dbReference type="GO" id="GO:0004601">
    <property type="term" value="F:peroxidase activity"/>
    <property type="evidence" value="ECO:0007669"/>
    <property type="project" value="UniProtKB-KW"/>
</dbReference>
<evidence type="ECO:0000313" key="4">
    <source>
        <dbReference type="EMBL" id="QDT56491.1"/>
    </source>
</evidence>
<dbReference type="InterPro" id="IPR000866">
    <property type="entry name" value="AhpC/TSA"/>
</dbReference>
<dbReference type="Gene3D" id="1.25.40.10">
    <property type="entry name" value="Tetratricopeptide repeat domain"/>
    <property type="match status" value="1"/>
</dbReference>
<evidence type="ECO:0000256" key="2">
    <source>
        <dbReference type="SAM" id="SignalP"/>
    </source>
</evidence>
<dbReference type="SUPFAM" id="SSF52833">
    <property type="entry name" value="Thioredoxin-like"/>
    <property type="match status" value="1"/>
</dbReference>
<keyword evidence="4" id="KW-0575">Peroxidase</keyword>
<dbReference type="EMBL" id="CP036271">
    <property type="protein sequence ID" value="QDT56491.1"/>
    <property type="molecule type" value="Genomic_DNA"/>
</dbReference>
<proteinExistence type="predicted"/>
<keyword evidence="4" id="KW-0560">Oxidoreductase</keyword>
<dbReference type="Pfam" id="PF00578">
    <property type="entry name" value="AhpC-TSA"/>
    <property type="match status" value="1"/>
</dbReference>
<dbReference type="Proteomes" id="UP000315700">
    <property type="component" value="Chromosome"/>
</dbReference>
<organism evidence="4 5">
    <name type="scientific">Caulifigura coniformis</name>
    <dbReference type="NCBI Taxonomy" id="2527983"/>
    <lineage>
        <taxon>Bacteria</taxon>
        <taxon>Pseudomonadati</taxon>
        <taxon>Planctomycetota</taxon>
        <taxon>Planctomycetia</taxon>
        <taxon>Planctomycetales</taxon>
        <taxon>Planctomycetaceae</taxon>
        <taxon>Caulifigura</taxon>
    </lineage>
</organism>
<dbReference type="SUPFAM" id="SSF48452">
    <property type="entry name" value="TPR-like"/>
    <property type="match status" value="1"/>
</dbReference>
<dbReference type="GO" id="GO:0006950">
    <property type="term" value="P:response to stress"/>
    <property type="evidence" value="ECO:0007669"/>
    <property type="project" value="UniProtKB-ARBA"/>
</dbReference>
<dbReference type="Gene3D" id="3.40.30.10">
    <property type="entry name" value="Glutaredoxin"/>
    <property type="match status" value="1"/>
</dbReference>
<feature type="compositionally biased region" description="Polar residues" evidence="1">
    <location>
        <begin position="813"/>
        <end position="825"/>
    </location>
</feature>
<protein>
    <submittedName>
        <fullName evidence="4">Peroxiredoxin</fullName>
        <ecNumber evidence="4">1.11.1.15</ecNumber>
    </submittedName>
</protein>
<dbReference type="AlphaFoldDB" id="A0A517SK53"/>
<dbReference type="InterPro" id="IPR036249">
    <property type="entry name" value="Thioredoxin-like_sf"/>
</dbReference>
<dbReference type="InterPro" id="IPR011990">
    <property type="entry name" value="TPR-like_helical_dom_sf"/>
</dbReference>
<accession>A0A517SK53</accession>
<keyword evidence="5" id="KW-1185">Reference proteome</keyword>
<dbReference type="InParanoid" id="A0A517SK53"/>
<gene>
    <name evidence="4" type="primary">bcp_4</name>
    <name evidence="4" type="ORF">Pan44_45450</name>
</gene>
<feature type="domain" description="Thioredoxin" evidence="3">
    <location>
        <begin position="622"/>
        <end position="793"/>
    </location>
</feature>
<keyword evidence="2" id="KW-0732">Signal</keyword>
<reference evidence="4 5" key="1">
    <citation type="submission" date="2019-02" db="EMBL/GenBank/DDBJ databases">
        <title>Deep-cultivation of Planctomycetes and their phenomic and genomic characterization uncovers novel biology.</title>
        <authorList>
            <person name="Wiegand S."/>
            <person name="Jogler M."/>
            <person name="Boedeker C."/>
            <person name="Pinto D."/>
            <person name="Vollmers J."/>
            <person name="Rivas-Marin E."/>
            <person name="Kohn T."/>
            <person name="Peeters S.H."/>
            <person name="Heuer A."/>
            <person name="Rast P."/>
            <person name="Oberbeckmann S."/>
            <person name="Bunk B."/>
            <person name="Jeske O."/>
            <person name="Meyerdierks A."/>
            <person name="Storesund J.E."/>
            <person name="Kallscheuer N."/>
            <person name="Luecker S."/>
            <person name="Lage O.M."/>
            <person name="Pohl T."/>
            <person name="Merkel B.J."/>
            <person name="Hornburger P."/>
            <person name="Mueller R.-W."/>
            <person name="Bruemmer F."/>
            <person name="Labrenz M."/>
            <person name="Spormann A.M."/>
            <person name="Op den Camp H."/>
            <person name="Overmann J."/>
            <person name="Amann R."/>
            <person name="Jetten M.S.M."/>
            <person name="Mascher T."/>
            <person name="Medema M.H."/>
            <person name="Devos D.P."/>
            <person name="Kaster A.-K."/>
            <person name="Ovreas L."/>
            <person name="Rohde M."/>
            <person name="Galperin M.Y."/>
            <person name="Jogler C."/>
        </authorList>
    </citation>
    <scope>NUCLEOTIDE SEQUENCE [LARGE SCALE GENOMIC DNA]</scope>
    <source>
        <strain evidence="4 5">Pan44</strain>
    </source>
</reference>
<dbReference type="PANTHER" id="PTHR45588:SF1">
    <property type="entry name" value="WW DOMAIN-CONTAINING PROTEIN"/>
    <property type="match status" value="1"/>
</dbReference>
<evidence type="ECO:0000259" key="3">
    <source>
        <dbReference type="PROSITE" id="PS51352"/>
    </source>
</evidence>
<dbReference type="RefSeq" id="WP_145033962.1">
    <property type="nucleotide sequence ID" value="NZ_CP036271.1"/>
</dbReference>
<feature type="signal peptide" evidence="2">
    <location>
        <begin position="1"/>
        <end position="30"/>
    </location>
</feature>
<dbReference type="CDD" id="cd02971">
    <property type="entry name" value="PRX_family"/>
    <property type="match status" value="1"/>
</dbReference>
<evidence type="ECO:0000313" key="5">
    <source>
        <dbReference type="Proteomes" id="UP000315700"/>
    </source>
</evidence>
<dbReference type="OrthoDB" id="9778494at2"/>
<sequence length="825" mass="90969" precursor="true">MVRRGTAWSRRRAVLALGFLSGLIPGPAFPQDAGPAQGHSLHGEAFNEGPRQAARRIAGTGKVHFEVSSKAPDVQAFIDQGFGQLHGYWYYEAERSFRQAAALDPECAIAYWGMALANVNNVDRAKKFMAKATEKAGKASPREKKYLDAWKAYYDKAESTTPEKKDGEKKDAEKNDAAKKEEITKGESTRPERGRTGDRENANVARRKALVKALEGIIYDHPDDLEARALLVAQLWENNSKGVPLVSFVAMDALIKDVLSVNPEHPVHHYRIHIWDIEKANQGLAAAANCGPAAPGIAHMWHMPGHIYSKLKRYDDAAWQQEASARTDHAYMVGDLILPDQIHNYAHNNEWLTRDLTFIGRGYDALEMTKALIRNPAHPKYNAYDARKSFGFGRERMSEVLTAFELWDETLCLADSPFFNATNLESEQVRRLRLLGRACFRKGDLSRGCEVLGDVMRLKQQVIDERDAAIAKAKADGKPTGKAESDAKGRLPRLEEAIAELSGYVHLHYGAYDDAKASFAAAGKMDQSTIADLRFRSGKGDEAIDLLRREVKSHQGEVLPQARLVEMLARAGRTDDAKKEFEALRPLAADLDPRTPIFARLADLAKGWGIHGDWRTPRPAKTDVGQRPPLDSLGPFSWTVPAASPWRLPGEGGGEQALADAAGRPQVVVFSLGAECLHCSEQVQKFADERKKFAAAGLKPVIISSDPVASLHKAAEAWKGDPTEQGAPYPFPLLSDESLATFKAWRCFDDFEGRPLHGTFLVDGNGKLQWWDIGPEPFMNVDFLIEESKRLLAIDAALASPGRPQLTPCTPPSAETQAAVQPAAQ</sequence>
<feature type="region of interest" description="Disordered" evidence="1">
    <location>
        <begin position="158"/>
        <end position="201"/>
    </location>
</feature>
<dbReference type="PANTHER" id="PTHR45588">
    <property type="entry name" value="TPR DOMAIN-CONTAINING PROTEIN"/>
    <property type="match status" value="1"/>
</dbReference>
<dbReference type="PROSITE" id="PS51352">
    <property type="entry name" value="THIOREDOXIN_2"/>
    <property type="match status" value="1"/>
</dbReference>
<dbReference type="KEGG" id="ccos:Pan44_45450"/>
<feature type="chain" id="PRO_5021937690" evidence="2">
    <location>
        <begin position="31"/>
        <end position="825"/>
    </location>
</feature>
<dbReference type="InterPro" id="IPR013766">
    <property type="entry name" value="Thioredoxin_domain"/>
</dbReference>